<comment type="caution">
    <text evidence="1">The sequence shown here is derived from an EMBL/GenBank/DDBJ whole genome shotgun (WGS) entry which is preliminary data.</text>
</comment>
<dbReference type="EMBL" id="CM055746">
    <property type="protein sequence ID" value="KAJ7997453.1"/>
    <property type="molecule type" value="Genomic_DNA"/>
</dbReference>
<name>A0ACC2G1K1_DALPE</name>
<sequence>MDIYKSEKSDSFTKGSPTQSDKRAALKTEGDTKLAEEHIVVGFRMGSKTGPWAMAEVSVGVLVLSILFVWKGANVEAGEVVMSRLVSGMVSGLVSGGVSVFILGQLPKIEKMVVPILESMIRSMSVPEFVFKAVIWFRQAVPHMEALSVMFLESRLMSLLGSLGGQWAALAVWVLQELGDRSIESIRGMDSDPDIWRDSSGHMGR</sequence>
<accession>A0ACC2G1K1</accession>
<proteinExistence type="predicted"/>
<organism evidence="1 2">
    <name type="scientific">Dallia pectoralis</name>
    <name type="common">Alaska blackfish</name>
    <dbReference type="NCBI Taxonomy" id="75939"/>
    <lineage>
        <taxon>Eukaryota</taxon>
        <taxon>Metazoa</taxon>
        <taxon>Chordata</taxon>
        <taxon>Craniata</taxon>
        <taxon>Vertebrata</taxon>
        <taxon>Euteleostomi</taxon>
        <taxon>Actinopterygii</taxon>
        <taxon>Neopterygii</taxon>
        <taxon>Teleostei</taxon>
        <taxon>Protacanthopterygii</taxon>
        <taxon>Esociformes</taxon>
        <taxon>Umbridae</taxon>
        <taxon>Dallia</taxon>
    </lineage>
</organism>
<keyword evidence="2" id="KW-1185">Reference proteome</keyword>
<gene>
    <name evidence="1" type="ORF">DPEC_G00229160</name>
</gene>
<dbReference type="Proteomes" id="UP001157502">
    <property type="component" value="Chromosome 19"/>
</dbReference>
<protein>
    <submittedName>
        <fullName evidence="1">Uncharacterized protein</fullName>
    </submittedName>
</protein>
<evidence type="ECO:0000313" key="1">
    <source>
        <dbReference type="EMBL" id="KAJ7997453.1"/>
    </source>
</evidence>
<reference evidence="1" key="1">
    <citation type="submission" date="2021-05" db="EMBL/GenBank/DDBJ databases">
        <authorList>
            <person name="Pan Q."/>
            <person name="Jouanno E."/>
            <person name="Zahm M."/>
            <person name="Klopp C."/>
            <person name="Cabau C."/>
            <person name="Louis A."/>
            <person name="Berthelot C."/>
            <person name="Parey E."/>
            <person name="Roest Crollius H."/>
            <person name="Montfort J."/>
            <person name="Robinson-Rechavi M."/>
            <person name="Bouchez O."/>
            <person name="Lampietro C."/>
            <person name="Lopez Roques C."/>
            <person name="Donnadieu C."/>
            <person name="Postlethwait J."/>
            <person name="Bobe J."/>
            <person name="Dillon D."/>
            <person name="Chandos A."/>
            <person name="von Hippel F."/>
            <person name="Guiguen Y."/>
        </authorList>
    </citation>
    <scope>NUCLEOTIDE SEQUENCE</scope>
    <source>
        <strain evidence="1">YG-Jan2019</strain>
    </source>
</reference>
<evidence type="ECO:0000313" key="2">
    <source>
        <dbReference type="Proteomes" id="UP001157502"/>
    </source>
</evidence>